<gene>
    <name evidence="2" type="ORF">SAMN04487928_1248</name>
</gene>
<organism evidence="2 3">
    <name type="scientific">Butyrivibrio proteoclasticus</name>
    <dbReference type="NCBI Taxonomy" id="43305"/>
    <lineage>
        <taxon>Bacteria</taxon>
        <taxon>Bacillati</taxon>
        <taxon>Bacillota</taxon>
        <taxon>Clostridia</taxon>
        <taxon>Lachnospirales</taxon>
        <taxon>Lachnospiraceae</taxon>
        <taxon>Butyrivibrio</taxon>
    </lineage>
</organism>
<reference evidence="3" key="1">
    <citation type="submission" date="2016-10" db="EMBL/GenBank/DDBJ databases">
        <authorList>
            <person name="Varghese N."/>
            <person name="Submissions S."/>
        </authorList>
    </citation>
    <scope>NUCLEOTIDE SEQUENCE [LARGE SCALE GENOMIC DNA]</scope>
    <source>
        <strain evidence="3">P18</strain>
    </source>
</reference>
<dbReference type="EMBL" id="FOXO01000024">
    <property type="protein sequence ID" value="SFQ21340.1"/>
    <property type="molecule type" value="Genomic_DNA"/>
</dbReference>
<proteinExistence type="predicted"/>
<protein>
    <submittedName>
        <fullName evidence="2">Uncharacterized protein</fullName>
    </submittedName>
</protein>
<evidence type="ECO:0000313" key="2">
    <source>
        <dbReference type="EMBL" id="SFQ21340.1"/>
    </source>
</evidence>
<name>A0A1I5WNS7_9FIRM</name>
<dbReference type="Proteomes" id="UP000182624">
    <property type="component" value="Unassembled WGS sequence"/>
</dbReference>
<evidence type="ECO:0000256" key="1">
    <source>
        <dbReference type="SAM" id="MobiDB-lite"/>
    </source>
</evidence>
<keyword evidence="3" id="KW-1185">Reference proteome</keyword>
<dbReference type="RefSeq" id="WP_074890209.1">
    <property type="nucleotide sequence ID" value="NZ_FOXO01000024.1"/>
</dbReference>
<accession>A0A1I5WNS7</accession>
<sequence length="216" mass="24780">MNNIIVTSLSRVTATSTSLDANTTQEHRSFGASLATVKKIRRGVFKDGNNYVSFFKKDGYSFIRYNNTCCEVSESLFRELEKIYENQSYTSFSRTKNGDEQEKQDQITSKKTTPKEKNPNIQPQIVIGIDDSMQKEFVENHFINPEDEILLYELRDSIGKFRETLDTKELLIFDCLIIKGISLAGYQKIAGCSSSTASYRKAKIYEKMKCYFTKLV</sequence>
<feature type="compositionally biased region" description="Basic and acidic residues" evidence="1">
    <location>
        <begin position="96"/>
        <end position="105"/>
    </location>
</feature>
<evidence type="ECO:0000313" key="3">
    <source>
        <dbReference type="Proteomes" id="UP000182624"/>
    </source>
</evidence>
<feature type="region of interest" description="Disordered" evidence="1">
    <location>
        <begin position="93"/>
        <end position="121"/>
    </location>
</feature>
<dbReference type="AlphaFoldDB" id="A0A1I5WNS7"/>